<feature type="compositionally biased region" description="Polar residues" evidence="1">
    <location>
        <begin position="361"/>
        <end position="372"/>
    </location>
</feature>
<proteinExistence type="predicted"/>
<name>A0A6G1GQV4_9PEZI</name>
<dbReference type="EMBL" id="ML977178">
    <property type="protein sequence ID" value="KAF1983118.1"/>
    <property type="molecule type" value="Genomic_DNA"/>
</dbReference>
<feature type="compositionally biased region" description="Basic and acidic residues" evidence="1">
    <location>
        <begin position="346"/>
        <end position="355"/>
    </location>
</feature>
<reference evidence="2" key="1">
    <citation type="journal article" date="2020" name="Stud. Mycol.">
        <title>101 Dothideomycetes genomes: a test case for predicting lifestyles and emergence of pathogens.</title>
        <authorList>
            <person name="Haridas S."/>
            <person name="Albert R."/>
            <person name="Binder M."/>
            <person name="Bloem J."/>
            <person name="Labutti K."/>
            <person name="Salamov A."/>
            <person name="Andreopoulos B."/>
            <person name="Baker S."/>
            <person name="Barry K."/>
            <person name="Bills G."/>
            <person name="Bluhm B."/>
            <person name="Cannon C."/>
            <person name="Castanera R."/>
            <person name="Culley D."/>
            <person name="Daum C."/>
            <person name="Ezra D."/>
            <person name="Gonzalez J."/>
            <person name="Henrissat B."/>
            <person name="Kuo A."/>
            <person name="Liang C."/>
            <person name="Lipzen A."/>
            <person name="Lutzoni F."/>
            <person name="Magnuson J."/>
            <person name="Mondo S."/>
            <person name="Nolan M."/>
            <person name="Ohm R."/>
            <person name="Pangilinan J."/>
            <person name="Park H.-J."/>
            <person name="Ramirez L."/>
            <person name="Alfaro M."/>
            <person name="Sun H."/>
            <person name="Tritt A."/>
            <person name="Yoshinaga Y."/>
            <person name="Zwiers L.-H."/>
            <person name="Turgeon B."/>
            <person name="Goodwin S."/>
            <person name="Spatafora J."/>
            <person name="Crous P."/>
            <person name="Grigoriev I."/>
        </authorList>
    </citation>
    <scope>NUCLEOTIDE SEQUENCE</scope>
    <source>
        <strain evidence="2">CBS 113979</strain>
    </source>
</reference>
<organism evidence="2 3">
    <name type="scientific">Aulographum hederae CBS 113979</name>
    <dbReference type="NCBI Taxonomy" id="1176131"/>
    <lineage>
        <taxon>Eukaryota</taxon>
        <taxon>Fungi</taxon>
        <taxon>Dikarya</taxon>
        <taxon>Ascomycota</taxon>
        <taxon>Pezizomycotina</taxon>
        <taxon>Dothideomycetes</taxon>
        <taxon>Pleosporomycetidae</taxon>
        <taxon>Aulographales</taxon>
        <taxon>Aulographaceae</taxon>
    </lineage>
</organism>
<gene>
    <name evidence="2" type="ORF">K402DRAFT_182984</name>
</gene>
<dbReference type="AlphaFoldDB" id="A0A6G1GQV4"/>
<dbReference type="OrthoDB" id="2941894at2759"/>
<dbReference type="Proteomes" id="UP000800041">
    <property type="component" value="Unassembled WGS sequence"/>
</dbReference>
<keyword evidence="3" id="KW-1185">Reference proteome</keyword>
<evidence type="ECO:0000313" key="3">
    <source>
        <dbReference type="Proteomes" id="UP000800041"/>
    </source>
</evidence>
<feature type="region of interest" description="Disordered" evidence="1">
    <location>
        <begin position="336"/>
        <end position="382"/>
    </location>
</feature>
<accession>A0A6G1GQV4</accession>
<feature type="region of interest" description="Disordered" evidence="1">
    <location>
        <begin position="274"/>
        <end position="315"/>
    </location>
</feature>
<evidence type="ECO:0000313" key="2">
    <source>
        <dbReference type="EMBL" id="KAF1983118.1"/>
    </source>
</evidence>
<protein>
    <submittedName>
        <fullName evidence="2">Uncharacterized protein</fullName>
    </submittedName>
</protein>
<sequence>MPSTRANNRVRQNNNNDIGDIINVDTGNTAPDIAALQAEIQKLREQAAAATTVAAANTTGSPGPFTPAYTLSAKSREPKPDLLLKGVTADSFPKLEGVGNYAKWEDHFTRLARNCNYAQFFDGSIAHLNQGSSQEWFQFHSLKARDSLVASCEELIQETIRDEVDPAAAWQALKRHNKVEGCNHIFDAIRTLMNKDNGSPIALQQKFITVQAKLKAIDTRYILPGWLVNSLFIRSVDAKYDANTAALESNTAIVDPDSPMPFLTLTKSFLAREQRNANNESPAPTLAVRDRPGPSMSGPLCTRCQRPGHKDEPGPRGCWYYPGNESFRRAHLERLKRKRSGTDTGPDTKSRRVELGDFSQDHVSTGVTTTHQLAPPEISFDE</sequence>
<evidence type="ECO:0000256" key="1">
    <source>
        <dbReference type="SAM" id="MobiDB-lite"/>
    </source>
</evidence>